<keyword evidence="3" id="KW-1185">Reference proteome</keyword>
<gene>
    <name evidence="2" type="ORF">CLF_107555</name>
</gene>
<dbReference type="AlphaFoldDB" id="G7YQS6"/>
<organism evidence="2 3">
    <name type="scientific">Clonorchis sinensis</name>
    <name type="common">Chinese liver fluke</name>
    <dbReference type="NCBI Taxonomy" id="79923"/>
    <lineage>
        <taxon>Eukaryota</taxon>
        <taxon>Metazoa</taxon>
        <taxon>Spiralia</taxon>
        <taxon>Lophotrochozoa</taxon>
        <taxon>Platyhelminthes</taxon>
        <taxon>Trematoda</taxon>
        <taxon>Digenea</taxon>
        <taxon>Opisthorchiida</taxon>
        <taxon>Opisthorchiata</taxon>
        <taxon>Opisthorchiidae</taxon>
        <taxon>Clonorchis</taxon>
    </lineage>
</organism>
<dbReference type="EMBL" id="DF143993">
    <property type="protein sequence ID" value="GAA55306.1"/>
    <property type="molecule type" value="Genomic_DNA"/>
</dbReference>
<evidence type="ECO:0000313" key="3">
    <source>
        <dbReference type="Proteomes" id="UP000008909"/>
    </source>
</evidence>
<sequence>MNRGRRRGGPGLTGLRDGVKRRLFDPHSVPTKPDAKYEVNRLVPLTSTKPLVHSLLSLRAFAASGDSSVIGTQEEEQSHSDKLRKNLFKSKAMLQLAFRNGPFYHTLPERSEGIDLARTFHGAQAAGSSVKENTAVLLSHLLLAHEDIKQWGDGELLKDLENPDSWYPKEVVQFTKFSKKTLARQRARKRLTQQQAIANRTVEAAVKISTEGVVEDLSVPRDVDEVLQQEEGARSSTSGTSKGVHCR</sequence>
<feature type="region of interest" description="Disordered" evidence="1">
    <location>
        <begin position="226"/>
        <end position="247"/>
    </location>
</feature>
<evidence type="ECO:0000313" key="2">
    <source>
        <dbReference type="EMBL" id="GAA55306.1"/>
    </source>
</evidence>
<dbReference type="Proteomes" id="UP000008909">
    <property type="component" value="Unassembled WGS sequence"/>
</dbReference>
<name>G7YQS6_CLOSI</name>
<reference evidence="2" key="1">
    <citation type="journal article" date="2011" name="Genome Biol.">
        <title>The draft genome of the carcinogenic human liver fluke Clonorchis sinensis.</title>
        <authorList>
            <person name="Wang X."/>
            <person name="Chen W."/>
            <person name="Huang Y."/>
            <person name="Sun J."/>
            <person name="Men J."/>
            <person name="Liu H."/>
            <person name="Luo F."/>
            <person name="Guo L."/>
            <person name="Lv X."/>
            <person name="Deng C."/>
            <person name="Zhou C."/>
            <person name="Fan Y."/>
            <person name="Li X."/>
            <person name="Huang L."/>
            <person name="Hu Y."/>
            <person name="Liang C."/>
            <person name="Hu X."/>
            <person name="Xu J."/>
            <person name="Yu X."/>
        </authorList>
    </citation>
    <scope>NUCLEOTIDE SEQUENCE [LARGE SCALE GENOMIC DNA]</scope>
    <source>
        <strain evidence="2">Henan</strain>
    </source>
</reference>
<protein>
    <submittedName>
        <fullName evidence="2">Uncharacterized protein</fullName>
    </submittedName>
</protein>
<proteinExistence type="predicted"/>
<accession>G7YQS6</accession>
<evidence type="ECO:0000256" key="1">
    <source>
        <dbReference type="SAM" id="MobiDB-lite"/>
    </source>
</evidence>
<dbReference type="InParanoid" id="G7YQS6"/>
<reference key="2">
    <citation type="submission" date="2011-10" db="EMBL/GenBank/DDBJ databases">
        <title>The genome and transcriptome sequence of Clonorchis sinensis provide insights into the carcinogenic liver fluke.</title>
        <authorList>
            <person name="Wang X."/>
            <person name="Huang Y."/>
            <person name="Chen W."/>
            <person name="Liu H."/>
            <person name="Guo L."/>
            <person name="Chen Y."/>
            <person name="Luo F."/>
            <person name="Zhou W."/>
            <person name="Sun J."/>
            <person name="Mao Q."/>
            <person name="Liang P."/>
            <person name="Zhou C."/>
            <person name="Tian Y."/>
            <person name="Men J."/>
            <person name="Lv X."/>
            <person name="Huang L."/>
            <person name="Zhou J."/>
            <person name="Hu Y."/>
            <person name="Li R."/>
            <person name="Zhang F."/>
            <person name="Lei H."/>
            <person name="Li X."/>
            <person name="Hu X."/>
            <person name="Liang C."/>
            <person name="Xu J."/>
            <person name="Wu Z."/>
            <person name="Yu X."/>
        </authorList>
    </citation>
    <scope>NUCLEOTIDE SEQUENCE</scope>
    <source>
        <strain>Henan</strain>
    </source>
</reference>